<dbReference type="Proteomes" id="UP001163603">
    <property type="component" value="Chromosome 10"/>
</dbReference>
<organism evidence="1 2">
    <name type="scientific">Pistacia integerrima</name>
    <dbReference type="NCBI Taxonomy" id="434235"/>
    <lineage>
        <taxon>Eukaryota</taxon>
        <taxon>Viridiplantae</taxon>
        <taxon>Streptophyta</taxon>
        <taxon>Embryophyta</taxon>
        <taxon>Tracheophyta</taxon>
        <taxon>Spermatophyta</taxon>
        <taxon>Magnoliopsida</taxon>
        <taxon>eudicotyledons</taxon>
        <taxon>Gunneridae</taxon>
        <taxon>Pentapetalae</taxon>
        <taxon>rosids</taxon>
        <taxon>malvids</taxon>
        <taxon>Sapindales</taxon>
        <taxon>Anacardiaceae</taxon>
        <taxon>Pistacia</taxon>
    </lineage>
</organism>
<sequence>MQEDLCCQLFGLPQDSMRAMTPGLPLFLCSYTAYYLHEVFQVCLVIWRQTYNSVVIK</sequence>
<comment type="caution">
    <text evidence="1">The sequence shown here is derived from an EMBL/GenBank/DDBJ whole genome shotgun (WGS) entry which is preliminary data.</text>
</comment>
<accession>A0ACC0XWL5</accession>
<gene>
    <name evidence="1" type="ORF">Pint_06994</name>
</gene>
<keyword evidence="2" id="KW-1185">Reference proteome</keyword>
<reference evidence="2" key="1">
    <citation type="journal article" date="2023" name="G3 (Bethesda)">
        <title>Genome assembly and association tests identify interacting loci associated with vigor, precocity, and sex in interspecific pistachio rootstocks.</title>
        <authorList>
            <person name="Palmer W."/>
            <person name="Jacygrad E."/>
            <person name="Sagayaradj S."/>
            <person name="Cavanaugh K."/>
            <person name="Han R."/>
            <person name="Bertier L."/>
            <person name="Beede B."/>
            <person name="Kafkas S."/>
            <person name="Golino D."/>
            <person name="Preece J."/>
            <person name="Michelmore R."/>
        </authorList>
    </citation>
    <scope>NUCLEOTIDE SEQUENCE [LARGE SCALE GENOMIC DNA]</scope>
</reference>
<protein>
    <submittedName>
        <fullName evidence="1">Uncharacterized protein</fullName>
    </submittedName>
</protein>
<evidence type="ECO:0000313" key="2">
    <source>
        <dbReference type="Proteomes" id="UP001163603"/>
    </source>
</evidence>
<proteinExistence type="predicted"/>
<dbReference type="EMBL" id="CM047745">
    <property type="protein sequence ID" value="KAJ0025850.1"/>
    <property type="molecule type" value="Genomic_DNA"/>
</dbReference>
<name>A0ACC0XWL5_9ROSI</name>
<evidence type="ECO:0000313" key="1">
    <source>
        <dbReference type="EMBL" id="KAJ0025850.1"/>
    </source>
</evidence>